<protein>
    <recommendedName>
        <fullName evidence="5">OmpH family outer membrane protein</fullName>
    </recommendedName>
</protein>
<dbReference type="SMART" id="SM00935">
    <property type="entry name" value="OmpH"/>
    <property type="match status" value="1"/>
</dbReference>
<dbReference type="PANTHER" id="PTHR35089">
    <property type="entry name" value="CHAPERONE PROTEIN SKP"/>
    <property type="match status" value="1"/>
</dbReference>
<sequence length="206" mass="22371">MRNSAVTGGGFRLWSPRATLRAAALMAMVLGAAIAAGVMPGTAQAQVPPARALFLNLDTVFTQSAVGKDIRGQLEAMLSEIAAREEKVIKDLDARQEVLTGQAQTRPQAEVRKDWDALQAERQGQMSLFQLERTAVQAAAADARRKVNGVLNEIMREVLRERGANMVLSVDAVLVGGVDYDITNEVVARLDKQLPKLKVERPKSPK</sequence>
<dbReference type="GO" id="GO:0050821">
    <property type="term" value="P:protein stabilization"/>
    <property type="evidence" value="ECO:0007669"/>
    <property type="project" value="TreeGrafter"/>
</dbReference>
<evidence type="ECO:0008006" key="5">
    <source>
        <dbReference type="Google" id="ProtNLM"/>
    </source>
</evidence>
<comment type="similarity">
    <text evidence="1">Belongs to the Skp family.</text>
</comment>
<comment type="caution">
    <text evidence="3">The sequence shown here is derived from an EMBL/GenBank/DDBJ whole genome shotgun (WGS) entry which is preliminary data.</text>
</comment>
<keyword evidence="4" id="KW-1185">Reference proteome</keyword>
<dbReference type="EMBL" id="WXYQ01000005">
    <property type="protein sequence ID" value="NBG95658.1"/>
    <property type="molecule type" value="Genomic_DNA"/>
</dbReference>
<dbReference type="SUPFAM" id="SSF111384">
    <property type="entry name" value="OmpH-like"/>
    <property type="match status" value="1"/>
</dbReference>
<dbReference type="Proteomes" id="UP000470384">
    <property type="component" value="Unassembled WGS sequence"/>
</dbReference>
<accession>A0A845QBK0</accession>
<dbReference type="InterPro" id="IPR005632">
    <property type="entry name" value="Chaperone_Skp"/>
</dbReference>
<organism evidence="3 4">
    <name type="scientific">Pyruvatibacter mobilis</name>
    <dbReference type="NCBI Taxonomy" id="1712261"/>
    <lineage>
        <taxon>Bacteria</taxon>
        <taxon>Pseudomonadati</taxon>
        <taxon>Pseudomonadota</taxon>
        <taxon>Alphaproteobacteria</taxon>
        <taxon>Hyphomicrobiales</taxon>
        <taxon>Parvibaculaceae</taxon>
        <taxon>Pyruvatibacter</taxon>
    </lineage>
</organism>
<dbReference type="Gene3D" id="3.30.910.20">
    <property type="entry name" value="Skp domain"/>
    <property type="match status" value="1"/>
</dbReference>
<dbReference type="GO" id="GO:0051082">
    <property type="term" value="F:unfolded protein binding"/>
    <property type="evidence" value="ECO:0007669"/>
    <property type="project" value="InterPro"/>
</dbReference>
<keyword evidence="2" id="KW-0732">Signal</keyword>
<reference evidence="3 4" key="1">
    <citation type="journal article" date="2016" name="Int. J. Syst. Evol. Microbiol.">
        <title>Pyruvatibacter mobilis gen. nov., sp. nov., a marine bacterium from the culture broth of Picochlorum sp. 122.</title>
        <authorList>
            <person name="Wang G."/>
            <person name="Tang M."/>
            <person name="Wu H."/>
            <person name="Dai S."/>
            <person name="Li T."/>
            <person name="Chen C."/>
            <person name="He H."/>
            <person name="Fan J."/>
            <person name="Xiang W."/>
            <person name="Li X."/>
        </authorList>
    </citation>
    <scope>NUCLEOTIDE SEQUENCE [LARGE SCALE GENOMIC DNA]</scope>
    <source>
        <strain evidence="3 4">GYP-11</strain>
    </source>
</reference>
<dbReference type="GeneID" id="300654874"/>
<proteinExistence type="inferred from homology"/>
<gene>
    <name evidence="3" type="ORF">GTQ45_07925</name>
</gene>
<dbReference type="OrthoDB" id="8478823at2"/>
<dbReference type="PANTHER" id="PTHR35089:SF1">
    <property type="entry name" value="CHAPERONE PROTEIN SKP"/>
    <property type="match status" value="1"/>
</dbReference>
<dbReference type="GO" id="GO:0005829">
    <property type="term" value="C:cytosol"/>
    <property type="evidence" value="ECO:0007669"/>
    <property type="project" value="TreeGrafter"/>
</dbReference>
<evidence type="ECO:0000256" key="2">
    <source>
        <dbReference type="ARBA" id="ARBA00022729"/>
    </source>
</evidence>
<name>A0A845QBK0_9HYPH</name>
<evidence type="ECO:0000313" key="3">
    <source>
        <dbReference type="EMBL" id="NBG95658.1"/>
    </source>
</evidence>
<dbReference type="RefSeq" id="WP_160587571.1">
    <property type="nucleotide sequence ID" value="NZ_BMHN01000001.1"/>
</dbReference>
<dbReference type="AlphaFoldDB" id="A0A845QBK0"/>
<evidence type="ECO:0000313" key="4">
    <source>
        <dbReference type="Proteomes" id="UP000470384"/>
    </source>
</evidence>
<dbReference type="InterPro" id="IPR024930">
    <property type="entry name" value="Skp_dom_sf"/>
</dbReference>
<dbReference type="Pfam" id="PF03938">
    <property type="entry name" value="OmpH"/>
    <property type="match status" value="1"/>
</dbReference>
<evidence type="ECO:0000256" key="1">
    <source>
        <dbReference type="ARBA" id="ARBA00009091"/>
    </source>
</evidence>